<evidence type="ECO:0000259" key="9">
    <source>
        <dbReference type="PROSITE" id="PS51012"/>
    </source>
</evidence>
<feature type="transmembrane region" description="Helical" evidence="8">
    <location>
        <begin position="22"/>
        <end position="40"/>
    </location>
</feature>
<dbReference type="Pfam" id="PF12698">
    <property type="entry name" value="ABC2_membrane_3"/>
    <property type="match status" value="1"/>
</dbReference>
<feature type="transmembrane region" description="Helical" evidence="8">
    <location>
        <begin position="287"/>
        <end position="306"/>
    </location>
</feature>
<dbReference type="InterPro" id="IPR013525">
    <property type="entry name" value="ABC2_TM"/>
</dbReference>
<gene>
    <name evidence="10" type="ORF">KF707C_23370</name>
</gene>
<organism evidence="10 11">
    <name type="scientific">Metapseudomonas furukawaii</name>
    <name type="common">Pseudomonas furukawaii</name>
    <dbReference type="NCBI Taxonomy" id="1149133"/>
    <lineage>
        <taxon>Bacteria</taxon>
        <taxon>Pseudomonadati</taxon>
        <taxon>Pseudomonadota</taxon>
        <taxon>Gammaproteobacteria</taxon>
        <taxon>Pseudomonadales</taxon>
        <taxon>Pseudomonadaceae</taxon>
        <taxon>Metapseudomonas</taxon>
    </lineage>
</organism>
<evidence type="ECO:0000256" key="6">
    <source>
        <dbReference type="ARBA" id="ARBA00022989"/>
    </source>
</evidence>
<dbReference type="Proteomes" id="UP000218554">
    <property type="component" value="Chromosome"/>
</dbReference>
<keyword evidence="11" id="KW-1185">Reference proteome</keyword>
<feature type="transmembrane region" description="Helical" evidence="8">
    <location>
        <begin position="174"/>
        <end position="200"/>
    </location>
</feature>
<evidence type="ECO:0000256" key="8">
    <source>
        <dbReference type="SAM" id="Phobius"/>
    </source>
</evidence>
<dbReference type="PROSITE" id="PS51012">
    <property type="entry name" value="ABC_TM2"/>
    <property type="match status" value="1"/>
</dbReference>
<dbReference type="PANTHER" id="PTHR30294:SF47">
    <property type="entry name" value="INNER MEMBRANE TRANSPORT PERMEASE YHHJ"/>
    <property type="match status" value="1"/>
</dbReference>
<reference evidence="10 11" key="2">
    <citation type="journal article" date="2017" name="Int. J. Syst. Evol. Microbiol.">
        <title>Pseudomonas furukawaii sp. nov., a polychlorinated biphenyl-degrading bacterium isolated from biphenyl-contaminated soil in Japan.</title>
        <authorList>
            <person name="Kimura N."/>
            <person name="Watanabe T."/>
            <person name="Suenaga H."/>
            <person name="Fujihara H."/>
            <person name="Futagami T."/>
            <person name="Goto M."/>
            <person name="Hanada S."/>
            <person name="Hirose J."/>
        </authorList>
    </citation>
    <scope>NUCLEOTIDE SEQUENCE [LARGE SCALE GENOMIC DNA]</scope>
    <source>
        <strain evidence="11">DSM 10086 / NBRC 110670 / KF707</strain>
    </source>
</reference>
<dbReference type="InterPro" id="IPR051449">
    <property type="entry name" value="ABC-2_transporter_component"/>
</dbReference>
<dbReference type="KEGG" id="pfuw:KF707C_23370"/>
<dbReference type="RefSeq" id="WP_003454339.1">
    <property type="nucleotide sequence ID" value="NZ_AJMR01000198.1"/>
</dbReference>
<evidence type="ECO:0000256" key="2">
    <source>
        <dbReference type="ARBA" id="ARBA00007783"/>
    </source>
</evidence>
<evidence type="ECO:0000256" key="7">
    <source>
        <dbReference type="ARBA" id="ARBA00023136"/>
    </source>
</evidence>
<evidence type="ECO:0000256" key="3">
    <source>
        <dbReference type="ARBA" id="ARBA00022448"/>
    </source>
</evidence>
<evidence type="ECO:0000313" key="10">
    <source>
        <dbReference type="EMBL" id="BAU74025.1"/>
    </source>
</evidence>
<accession>A0AAD1BZP5</accession>
<reference evidence="11" key="1">
    <citation type="submission" date="2015-05" db="EMBL/GenBank/DDBJ databases">
        <title>Draft genome sequencing of a biphenyl-degrading bacterium, Pseudomonas balearica KF707 (=NBRC110670).</title>
        <authorList>
            <person name="Kimura N."/>
            <person name="Hirose J."/>
            <person name="Watanabe T."/>
            <person name="Suenaga H."/>
            <person name="Fujihara H."/>
            <person name="Noguchi M."/>
            <person name="Hashimoto M."/>
            <person name="Shimodaira J."/>
            <person name="Tsuchikane K."/>
            <person name="Hosoyama A."/>
            <person name="Yamazoe A."/>
            <person name="Fujita N."/>
            <person name="Furukawa K."/>
        </authorList>
    </citation>
    <scope>NUCLEOTIDE SEQUENCE [LARGE SCALE GENOMIC DNA]</scope>
    <source>
        <strain evidence="11">DSM 10086 / NBRC 110670 / KF707</strain>
    </source>
</reference>
<sequence>MRSLVNIFHLGLKEFRSLQRDYAMLLLIAWAFSLGVYSSATGLPETLHNAPIAVVDEDRSQLSSQLIDAFQPPYFRTPALIDQAAMDRGMDTGLYTFTLNIPPEFQRDLLAGRSPALQLNVDATQVGQAFSGAGYIQSIVGTEVQQFVQRYRGDTPLPAELAPRMLFNPNLTQAWFGGVMEVINQITMLSIILTGAALIREREHGTVEHLLVMPLTAFEIMLAKVWSMGLVVLVATALSLRLVVQGWLAVPISGSVGLFMLAAALHLFATTSMGIFLGTLARSMPQLGLLTILVLIPLQILSGGTTPRESMPELVQQIMLVAPTTHFVALAQAILYRGAGLEIVWPQLLAIIAIGAAFFAAALSRFRKTIAQMA</sequence>
<keyword evidence="7 8" id="KW-0472">Membrane</keyword>
<evidence type="ECO:0000256" key="5">
    <source>
        <dbReference type="ARBA" id="ARBA00022692"/>
    </source>
</evidence>
<dbReference type="AlphaFoldDB" id="A0AAD1BZP5"/>
<keyword evidence="6 8" id="KW-1133">Transmembrane helix</keyword>
<feature type="domain" description="ABC transmembrane type-2" evidence="9">
    <location>
        <begin position="133"/>
        <end position="369"/>
    </location>
</feature>
<evidence type="ECO:0000256" key="1">
    <source>
        <dbReference type="ARBA" id="ARBA00004651"/>
    </source>
</evidence>
<evidence type="ECO:0000256" key="4">
    <source>
        <dbReference type="ARBA" id="ARBA00022475"/>
    </source>
</evidence>
<keyword evidence="3" id="KW-0813">Transport</keyword>
<feature type="transmembrane region" description="Helical" evidence="8">
    <location>
        <begin position="256"/>
        <end position="281"/>
    </location>
</feature>
<dbReference type="EMBL" id="AP014862">
    <property type="protein sequence ID" value="BAU74025.1"/>
    <property type="molecule type" value="Genomic_DNA"/>
</dbReference>
<protein>
    <submittedName>
        <fullName evidence="10">ABC-type multidrug transport system, permease component</fullName>
    </submittedName>
</protein>
<comment type="similarity">
    <text evidence="2">Belongs to the ABC-2 integral membrane protein family.</text>
</comment>
<dbReference type="GO" id="GO:0140359">
    <property type="term" value="F:ABC-type transporter activity"/>
    <property type="evidence" value="ECO:0007669"/>
    <property type="project" value="InterPro"/>
</dbReference>
<proteinExistence type="inferred from homology"/>
<feature type="transmembrane region" description="Helical" evidence="8">
    <location>
        <begin position="343"/>
        <end position="363"/>
    </location>
</feature>
<feature type="transmembrane region" description="Helical" evidence="8">
    <location>
        <begin position="220"/>
        <end position="244"/>
    </location>
</feature>
<evidence type="ECO:0000313" key="11">
    <source>
        <dbReference type="Proteomes" id="UP000218554"/>
    </source>
</evidence>
<dbReference type="GO" id="GO:0005886">
    <property type="term" value="C:plasma membrane"/>
    <property type="evidence" value="ECO:0007669"/>
    <property type="project" value="UniProtKB-SubCell"/>
</dbReference>
<dbReference type="PANTHER" id="PTHR30294">
    <property type="entry name" value="MEMBRANE COMPONENT OF ABC TRANSPORTER YHHJ-RELATED"/>
    <property type="match status" value="1"/>
</dbReference>
<keyword evidence="4" id="KW-1003">Cell membrane</keyword>
<dbReference type="InterPro" id="IPR047817">
    <property type="entry name" value="ABC2_TM_bact-type"/>
</dbReference>
<keyword evidence="5 8" id="KW-0812">Transmembrane</keyword>
<comment type="subcellular location">
    <subcellularLocation>
        <location evidence="1">Cell membrane</location>
        <topology evidence="1">Multi-pass membrane protein</topology>
    </subcellularLocation>
</comment>
<name>A0AAD1BZP5_METFU</name>
<dbReference type="Gene3D" id="3.40.1710.10">
    <property type="entry name" value="abc type-2 transporter like domain"/>
    <property type="match status" value="1"/>
</dbReference>
<feature type="transmembrane region" description="Helical" evidence="8">
    <location>
        <begin position="318"/>
        <end position="337"/>
    </location>
</feature>